<evidence type="ECO:0000313" key="1">
    <source>
        <dbReference type="EMBL" id="MFD1462113.1"/>
    </source>
</evidence>
<gene>
    <name evidence="1" type="ORF">ACFQ5D_11995</name>
</gene>
<evidence type="ECO:0000313" key="2">
    <source>
        <dbReference type="Proteomes" id="UP001597340"/>
    </source>
</evidence>
<protein>
    <submittedName>
        <fullName evidence="1">Uncharacterized protein</fullName>
    </submittedName>
</protein>
<keyword evidence="2" id="KW-1185">Reference proteome</keyword>
<dbReference type="RefSeq" id="WP_229524321.1">
    <property type="nucleotide sequence ID" value="NZ_JAFFQR010000064.1"/>
</dbReference>
<organism evidence="1 2">
    <name type="scientific">Paenibacillus farraposensis</name>
    <dbReference type="NCBI Taxonomy" id="2807095"/>
    <lineage>
        <taxon>Bacteria</taxon>
        <taxon>Bacillati</taxon>
        <taxon>Bacillota</taxon>
        <taxon>Bacilli</taxon>
        <taxon>Bacillales</taxon>
        <taxon>Paenibacillaceae</taxon>
        <taxon>Paenibacillus</taxon>
    </lineage>
</organism>
<dbReference type="EMBL" id="JBHTNZ010000013">
    <property type="protein sequence ID" value="MFD1462113.1"/>
    <property type="molecule type" value="Genomic_DNA"/>
</dbReference>
<accession>A0ABW4DDP8</accession>
<name>A0ABW4DDP8_9BACL</name>
<proteinExistence type="predicted"/>
<comment type="caution">
    <text evidence="1">The sequence shown here is derived from an EMBL/GenBank/DDBJ whole genome shotgun (WGS) entry which is preliminary data.</text>
</comment>
<dbReference type="Proteomes" id="UP001597340">
    <property type="component" value="Unassembled WGS sequence"/>
</dbReference>
<sequence>MLALLIFTTGCWDQDSLKDARLANATAYDLTPEGMLKQTLEIVDDS</sequence>
<reference evidence="2" key="1">
    <citation type="journal article" date="2019" name="Int. J. Syst. Evol. Microbiol.">
        <title>The Global Catalogue of Microorganisms (GCM) 10K type strain sequencing project: providing services to taxonomists for standard genome sequencing and annotation.</title>
        <authorList>
            <consortium name="The Broad Institute Genomics Platform"/>
            <consortium name="The Broad Institute Genome Sequencing Center for Infectious Disease"/>
            <person name="Wu L."/>
            <person name="Ma J."/>
        </authorList>
    </citation>
    <scope>NUCLEOTIDE SEQUENCE [LARGE SCALE GENOMIC DNA]</scope>
    <source>
        <strain evidence="2">CCM 9147</strain>
    </source>
</reference>